<dbReference type="KEGG" id="mthd:A3224_10390"/>
<reference evidence="2" key="1">
    <citation type="submission" date="2016-03" db="EMBL/GenBank/DDBJ databases">
        <authorList>
            <person name="Lee Y.-S."/>
            <person name="Choi Y.-L."/>
        </authorList>
    </citation>
    <scope>NUCLEOTIDE SEQUENCE [LARGE SCALE GENOMIC DNA]</scope>
    <source>
        <strain evidence="2">DAU221</strain>
    </source>
</reference>
<proteinExistence type="predicted"/>
<dbReference type="AlphaFoldDB" id="A0A143HN74"/>
<dbReference type="Proteomes" id="UP000076077">
    <property type="component" value="Chromosome"/>
</dbReference>
<dbReference type="InterPro" id="IPR036388">
    <property type="entry name" value="WH-like_DNA-bd_sf"/>
</dbReference>
<dbReference type="EMBL" id="CP014864">
    <property type="protein sequence ID" value="AMX02926.1"/>
    <property type="molecule type" value="Genomic_DNA"/>
</dbReference>
<dbReference type="SUPFAM" id="SSF88659">
    <property type="entry name" value="Sigma3 and sigma4 domains of RNA polymerase sigma factors"/>
    <property type="match status" value="1"/>
</dbReference>
<protein>
    <submittedName>
        <fullName evidence="1">Uncharacterized protein</fullName>
    </submittedName>
</protein>
<dbReference type="InterPro" id="IPR013325">
    <property type="entry name" value="RNA_pol_sigma_r2"/>
</dbReference>
<accession>A0A143HN74</accession>
<dbReference type="SUPFAM" id="SSF88946">
    <property type="entry name" value="Sigma2 domain of RNA polymerase sigma factors"/>
    <property type="match status" value="1"/>
</dbReference>
<evidence type="ECO:0000313" key="2">
    <source>
        <dbReference type="Proteomes" id="UP000076077"/>
    </source>
</evidence>
<dbReference type="InterPro" id="IPR013324">
    <property type="entry name" value="RNA_pol_sigma_r3/r4-like"/>
</dbReference>
<keyword evidence="2" id="KW-1185">Reference proteome</keyword>
<organism evidence="1 2">
    <name type="scientific">Microbulbifer thermotolerans</name>
    <dbReference type="NCBI Taxonomy" id="252514"/>
    <lineage>
        <taxon>Bacteria</taxon>
        <taxon>Pseudomonadati</taxon>
        <taxon>Pseudomonadota</taxon>
        <taxon>Gammaproteobacteria</taxon>
        <taxon>Cellvibrionales</taxon>
        <taxon>Microbulbiferaceae</taxon>
        <taxon>Microbulbifer</taxon>
    </lineage>
</organism>
<dbReference type="STRING" id="252514.A3224_10390"/>
<name>A0A143HN74_MICTH</name>
<gene>
    <name evidence="1" type="ORF">A3224_10390</name>
</gene>
<dbReference type="Gene3D" id="1.10.10.10">
    <property type="entry name" value="Winged helix-like DNA-binding domain superfamily/Winged helix DNA-binding domain"/>
    <property type="match status" value="1"/>
</dbReference>
<evidence type="ECO:0000313" key="1">
    <source>
        <dbReference type="EMBL" id="AMX02926.1"/>
    </source>
</evidence>
<dbReference type="GO" id="GO:0003700">
    <property type="term" value="F:DNA-binding transcription factor activity"/>
    <property type="evidence" value="ECO:0007669"/>
    <property type="project" value="InterPro"/>
</dbReference>
<dbReference type="GO" id="GO:0006352">
    <property type="term" value="P:DNA-templated transcription initiation"/>
    <property type="evidence" value="ECO:0007669"/>
    <property type="project" value="InterPro"/>
</dbReference>
<sequence length="178" mass="20996">MSRKDYRQLSDESLLDYYHSTRNIKAFRELYARHKDCLYRYCVQMDPAVANEVLEILWNGLLEHPPQLSGRLLRSWLFIQVNKLLRNHACQNAQAPRRVPPAQSRALQGIQQLPRIERNILLLHIECALPLATVADIERISLKRCKEHYRRGKEKLEEFLYGPQRQPWRLKAVEGVAQ</sequence>
<dbReference type="RefSeq" id="WP_067154153.1">
    <property type="nucleotide sequence ID" value="NZ_JAPHQA010000010.1"/>
</dbReference>
<dbReference type="Gene3D" id="1.10.1740.10">
    <property type="match status" value="1"/>
</dbReference>